<dbReference type="AlphaFoldDB" id="A0AA86NE62"/>
<reference evidence="3" key="1">
    <citation type="submission" date="2023-06" db="EMBL/GenBank/DDBJ databases">
        <authorList>
            <person name="Kurt Z."/>
        </authorList>
    </citation>
    <scope>NUCLEOTIDE SEQUENCE</scope>
</reference>
<keyword evidence="5" id="KW-1185">Reference proteome</keyword>
<dbReference type="InterPro" id="IPR001611">
    <property type="entry name" value="Leu-rich_rpt"/>
</dbReference>
<dbReference type="InterPro" id="IPR032675">
    <property type="entry name" value="LRR_dom_sf"/>
</dbReference>
<evidence type="ECO:0000313" key="5">
    <source>
        <dbReference type="Proteomes" id="UP001642409"/>
    </source>
</evidence>
<gene>
    <name evidence="4" type="ORF">HINF_LOCUS49719</name>
    <name evidence="3" type="ORF">HINF_LOCUS5802</name>
</gene>
<dbReference type="PROSITE" id="PS51450">
    <property type="entry name" value="LRR"/>
    <property type="match status" value="1"/>
</dbReference>
<proteinExistence type="predicted"/>
<keyword evidence="2" id="KW-0677">Repeat</keyword>
<protein>
    <submittedName>
        <fullName evidence="3">Leucine-rich repeat domain superfamily</fullName>
    </submittedName>
    <submittedName>
        <fullName evidence="4">Leucine-rich_repeat domain superfamily</fullName>
    </submittedName>
</protein>
<keyword evidence="1" id="KW-0433">Leucine-rich repeat</keyword>
<dbReference type="Pfam" id="PF12799">
    <property type="entry name" value="LRR_4"/>
    <property type="match status" value="1"/>
</dbReference>
<dbReference type="SUPFAM" id="SSF52075">
    <property type="entry name" value="Outer arm dynein light chain 1"/>
    <property type="match status" value="1"/>
</dbReference>
<dbReference type="EMBL" id="CATOUU010000153">
    <property type="protein sequence ID" value="CAI9918157.1"/>
    <property type="molecule type" value="Genomic_DNA"/>
</dbReference>
<dbReference type="Gene3D" id="3.80.10.10">
    <property type="entry name" value="Ribonuclease Inhibitor"/>
    <property type="match status" value="1"/>
</dbReference>
<organism evidence="3">
    <name type="scientific">Hexamita inflata</name>
    <dbReference type="NCBI Taxonomy" id="28002"/>
    <lineage>
        <taxon>Eukaryota</taxon>
        <taxon>Metamonada</taxon>
        <taxon>Diplomonadida</taxon>
        <taxon>Hexamitidae</taxon>
        <taxon>Hexamitinae</taxon>
        <taxon>Hexamita</taxon>
    </lineage>
</organism>
<comment type="caution">
    <text evidence="3">The sequence shown here is derived from an EMBL/GenBank/DDBJ whole genome shotgun (WGS) entry which is preliminary data.</text>
</comment>
<evidence type="ECO:0000313" key="4">
    <source>
        <dbReference type="EMBL" id="CAL6061463.1"/>
    </source>
</evidence>
<dbReference type="EMBL" id="CAXDID020000235">
    <property type="protein sequence ID" value="CAL6061463.1"/>
    <property type="molecule type" value="Genomic_DNA"/>
</dbReference>
<reference evidence="4 5" key="2">
    <citation type="submission" date="2024-07" db="EMBL/GenBank/DDBJ databases">
        <authorList>
            <person name="Akdeniz Z."/>
        </authorList>
    </citation>
    <scope>NUCLEOTIDE SEQUENCE [LARGE SCALE GENOMIC DNA]</scope>
</reference>
<evidence type="ECO:0000256" key="1">
    <source>
        <dbReference type="ARBA" id="ARBA00022614"/>
    </source>
</evidence>
<dbReference type="InterPro" id="IPR025875">
    <property type="entry name" value="Leu-rich_rpt_4"/>
</dbReference>
<sequence length="94" mass="10880">MIDRRINDLEMSGEHIVEQSKTLKYLNNLVKLTLDGNGITTLDILSTLENLEELDLSRNRDLTQVQFNIQTSQLNSLWRAVHQEIYKAQAILQI</sequence>
<evidence type="ECO:0000313" key="3">
    <source>
        <dbReference type="EMBL" id="CAI9918157.1"/>
    </source>
</evidence>
<dbReference type="Proteomes" id="UP001642409">
    <property type="component" value="Unassembled WGS sequence"/>
</dbReference>
<accession>A0AA86NE62</accession>
<name>A0AA86NE62_9EUKA</name>
<evidence type="ECO:0000256" key="2">
    <source>
        <dbReference type="ARBA" id="ARBA00022737"/>
    </source>
</evidence>